<organism evidence="1 2">
    <name type="scientific">Microvirga brassicacearum</name>
    <dbReference type="NCBI Taxonomy" id="2580413"/>
    <lineage>
        <taxon>Bacteria</taxon>
        <taxon>Pseudomonadati</taxon>
        <taxon>Pseudomonadota</taxon>
        <taxon>Alphaproteobacteria</taxon>
        <taxon>Hyphomicrobiales</taxon>
        <taxon>Methylobacteriaceae</taxon>
        <taxon>Microvirga</taxon>
    </lineage>
</organism>
<dbReference type="EMBL" id="VCMV01000054">
    <property type="protein sequence ID" value="KAB0264920.1"/>
    <property type="molecule type" value="Genomic_DNA"/>
</dbReference>
<dbReference type="AlphaFoldDB" id="A0A5N3P5A4"/>
<evidence type="ECO:0000313" key="1">
    <source>
        <dbReference type="EMBL" id="KAB0264920.1"/>
    </source>
</evidence>
<dbReference type="CDD" id="cd02440">
    <property type="entry name" value="AdoMet_MTases"/>
    <property type="match status" value="1"/>
</dbReference>
<keyword evidence="1" id="KW-0489">Methyltransferase</keyword>
<dbReference type="PROSITE" id="PS00092">
    <property type="entry name" value="N6_MTASE"/>
    <property type="match status" value="1"/>
</dbReference>
<dbReference type="Proteomes" id="UP000325684">
    <property type="component" value="Unassembled WGS sequence"/>
</dbReference>
<keyword evidence="2" id="KW-1185">Reference proteome</keyword>
<evidence type="ECO:0000313" key="2">
    <source>
        <dbReference type="Proteomes" id="UP000325684"/>
    </source>
</evidence>
<dbReference type="InterPro" id="IPR029063">
    <property type="entry name" value="SAM-dependent_MTases_sf"/>
</dbReference>
<dbReference type="OrthoDB" id="270332at2"/>
<dbReference type="GO" id="GO:0032259">
    <property type="term" value="P:methylation"/>
    <property type="evidence" value="ECO:0007669"/>
    <property type="project" value="UniProtKB-KW"/>
</dbReference>
<dbReference type="PRINTS" id="PR00507">
    <property type="entry name" value="N12N6MTFRASE"/>
</dbReference>
<reference evidence="1 2" key="1">
    <citation type="journal article" date="2019" name="Microorganisms">
        <title>Genome Insights into the Novel Species Microvirga brassicacearum, a Rapeseed Endophyte with Biotechnological Potential.</title>
        <authorList>
            <person name="Jimenez-Gomez A."/>
            <person name="Saati-Santamaria Z."/>
            <person name="Igual J.M."/>
            <person name="Rivas R."/>
            <person name="Mateos P.F."/>
            <person name="Garcia-Fraile P."/>
        </authorList>
    </citation>
    <scope>NUCLEOTIDE SEQUENCE [LARGE SCALE GENOMIC DNA]</scope>
    <source>
        <strain evidence="1 2">CDVBN77</strain>
    </source>
</reference>
<dbReference type="InterPro" id="IPR002052">
    <property type="entry name" value="DNA_methylase_N6_adenine_CS"/>
</dbReference>
<dbReference type="Gene3D" id="3.40.50.150">
    <property type="entry name" value="Vaccinia Virus protein VP39"/>
    <property type="match status" value="1"/>
</dbReference>
<sequence>MGPKGHDSTPSRIPNRVLNVLDQAEFAGNSIRLTGKLDRDLYVATNKVIEAAGGKWSSKLKVHEFSWNAADAIEQVILTGCVTKKQELGQFDSPAPIVDRAVDMAQIEDGMLVLEPSAGTGNIVKAAKLAGARVMAYELDPERFAALEAGIFNEGGIANDDFLTVSPNPIFDRVVMNPPFSRQADIDHVLHAANFLKPGGRLVAIMAEGVMFRGNKKAANFRNWVEAHSGTIESLPHGAFKESGTRFCRNSFFPLPGLWPALAGEEKADVQGQAIRPVGNPAVRALVSRLQSEPA</sequence>
<dbReference type="RefSeq" id="WP_150948164.1">
    <property type="nucleotide sequence ID" value="NZ_VCMV01000054.1"/>
</dbReference>
<protein>
    <submittedName>
        <fullName evidence="1">Methyltransferase</fullName>
    </submittedName>
</protein>
<comment type="caution">
    <text evidence="1">The sequence shown here is derived from an EMBL/GenBank/DDBJ whole genome shotgun (WGS) entry which is preliminary data.</text>
</comment>
<name>A0A5N3P5A4_9HYPH</name>
<dbReference type="GO" id="GO:0008168">
    <property type="term" value="F:methyltransferase activity"/>
    <property type="evidence" value="ECO:0007669"/>
    <property type="project" value="UniProtKB-KW"/>
</dbReference>
<proteinExistence type="predicted"/>
<dbReference type="SUPFAM" id="SSF53335">
    <property type="entry name" value="S-adenosyl-L-methionine-dependent methyltransferases"/>
    <property type="match status" value="1"/>
</dbReference>
<dbReference type="GO" id="GO:0003676">
    <property type="term" value="F:nucleic acid binding"/>
    <property type="evidence" value="ECO:0007669"/>
    <property type="project" value="InterPro"/>
</dbReference>
<keyword evidence="1" id="KW-0808">Transferase</keyword>
<gene>
    <name evidence="1" type="ORF">FEZ63_20955</name>
</gene>
<accession>A0A5N3P5A4</accession>